<protein>
    <submittedName>
        <fullName evidence="3">Uncharacterized protein</fullName>
    </submittedName>
</protein>
<evidence type="ECO:0000256" key="2">
    <source>
        <dbReference type="SAM" id="SignalP"/>
    </source>
</evidence>
<accession>A0A8J2PN59</accession>
<evidence type="ECO:0000256" key="1">
    <source>
        <dbReference type="SAM" id="MobiDB-lite"/>
    </source>
</evidence>
<dbReference type="OrthoDB" id="8287905at2759"/>
<gene>
    <name evidence="3" type="ORF">AFUS01_LOCUS31181</name>
</gene>
<sequence>MELRFGVILYFLTFTTLSLACHSMNGISKKAILHTLENTRKSQERRVSSEENSEELEEIGFLSEEDRILNEVLQYKTVKNSDMGKPLVSNTILHTIFSKKNTTKQYTAESLTSNYIGFKFINTNSSSSNNGSGVNPGKIHPKFLALRLLHEPALSVNEPGMKTERNSEKPYTTVLSMKPPLNSINSPPVPTTEQEENDKINSDWGGECGLEDWKKCYNITVVGNPTEVHPQFPHDKKKNRQTQMDCFDTMEAIDFPWLCLRNGWTVNRCHILCMSMCNRELLMTRKWEFYVLHEGPCKTK</sequence>
<feature type="signal peptide" evidence="2">
    <location>
        <begin position="1"/>
        <end position="20"/>
    </location>
</feature>
<dbReference type="PROSITE" id="PS51257">
    <property type="entry name" value="PROKAR_LIPOPROTEIN"/>
    <property type="match status" value="1"/>
</dbReference>
<keyword evidence="2" id="KW-0732">Signal</keyword>
<feature type="chain" id="PRO_5035263683" evidence="2">
    <location>
        <begin position="21"/>
        <end position="300"/>
    </location>
</feature>
<name>A0A8J2PN59_9HEXA</name>
<proteinExistence type="predicted"/>
<comment type="caution">
    <text evidence="3">The sequence shown here is derived from an EMBL/GenBank/DDBJ whole genome shotgun (WGS) entry which is preliminary data.</text>
</comment>
<feature type="region of interest" description="Disordered" evidence="1">
    <location>
        <begin position="173"/>
        <end position="198"/>
    </location>
</feature>
<dbReference type="AlphaFoldDB" id="A0A8J2PN59"/>
<keyword evidence="4" id="KW-1185">Reference proteome</keyword>
<organism evidence="3 4">
    <name type="scientific">Allacma fusca</name>
    <dbReference type="NCBI Taxonomy" id="39272"/>
    <lineage>
        <taxon>Eukaryota</taxon>
        <taxon>Metazoa</taxon>
        <taxon>Ecdysozoa</taxon>
        <taxon>Arthropoda</taxon>
        <taxon>Hexapoda</taxon>
        <taxon>Collembola</taxon>
        <taxon>Symphypleona</taxon>
        <taxon>Sminthuridae</taxon>
        <taxon>Allacma</taxon>
    </lineage>
</organism>
<dbReference type="EMBL" id="CAJVCH010490763">
    <property type="protein sequence ID" value="CAG7820810.1"/>
    <property type="molecule type" value="Genomic_DNA"/>
</dbReference>
<evidence type="ECO:0000313" key="4">
    <source>
        <dbReference type="Proteomes" id="UP000708208"/>
    </source>
</evidence>
<evidence type="ECO:0000313" key="3">
    <source>
        <dbReference type="EMBL" id="CAG7820810.1"/>
    </source>
</evidence>
<dbReference type="Proteomes" id="UP000708208">
    <property type="component" value="Unassembled WGS sequence"/>
</dbReference>
<reference evidence="3" key="1">
    <citation type="submission" date="2021-06" db="EMBL/GenBank/DDBJ databases">
        <authorList>
            <person name="Hodson N. C."/>
            <person name="Mongue J. A."/>
            <person name="Jaron S. K."/>
        </authorList>
    </citation>
    <scope>NUCLEOTIDE SEQUENCE</scope>
</reference>